<dbReference type="PANTHER" id="PTHR44167">
    <property type="entry name" value="OVARIAN-SPECIFIC SERINE/THREONINE-PROTEIN KINASE LOK-RELATED"/>
    <property type="match status" value="1"/>
</dbReference>
<protein>
    <recommendedName>
        <fullName evidence="1">Protein kinase domain-containing protein</fullName>
    </recommendedName>
</protein>
<keyword evidence="3" id="KW-1185">Reference proteome</keyword>
<comment type="caution">
    <text evidence="2">The sequence shown here is derived from an EMBL/GenBank/DDBJ whole genome shotgun (WGS) entry which is preliminary data.</text>
</comment>
<sequence>KGVSAATEVASYGRAAIVPALWEHLDDTSKEKVGRSHVDPFDLIVVVPDSLLLESVAKHMTIPGLVRMLKRDLPFAIVGDDANPDMDFDSHVYNLSWNVFVQPGLGLMEHIRKEAVIKALLDDLENLGRDRVLEALVYAKDEHDRTALDTTEITVKEFLEKQFFFMERYEIMPGPAAHVSDTAVVVLANDHGICSEVFHAHVDDKMCVDLAAFRKCNVELSQALHDASAVDKWDASFAAFSKEIPGLVTEAEFKRFCDMQYGRKLKVALKLMRREEDYTKELEMRRTITRQEPSKYFLNALPSPAQTEFEAAVGSLTVNDNMRLGAFKHVLVLPAGDRSLADIHLKERPSPNHVRFLLEEIIRALQQLHIWNIVHCDLKMLNVLRVLYQVKLIDFDAATTVGHRVGSKVSSGVMPPGTVNRNRRRTSSCACVEMFYKLENDAERDLYNLYWEHDSRLHNKLKPRSNIVMRCSRADTDRSPPYDFVEASPQIDIWSLGVIMFQLWSGEELVPTDVNQDVVAGQIETAMAWTEGDLHRHIEQHIANEDQRSLLSHVLVVDPSERWSLERILNHPYFRV</sequence>
<evidence type="ECO:0000259" key="1">
    <source>
        <dbReference type="PROSITE" id="PS50011"/>
    </source>
</evidence>
<reference evidence="2 3" key="1">
    <citation type="submission" date="2018-08" db="EMBL/GenBank/DDBJ databases">
        <title>Aphanomyces genome sequencing and annotation.</title>
        <authorList>
            <person name="Minardi D."/>
            <person name="Oidtmann B."/>
            <person name="Van Der Giezen M."/>
            <person name="Studholme D.J."/>
        </authorList>
    </citation>
    <scope>NUCLEOTIDE SEQUENCE [LARGE SCALE GENOMIC DNA]</scope>
    <source>
        <strain evidence="2 3">NJM0002</strain>
    </source>
</reference>
<dbReference type="GO" id="GO:0005737">
    <property type="term" value="C:cytoplasm"/>
    <property type="evidence" value="ECO:0007669"/>
    <property type="project" value="TreeGrafter"/>
</dbReference>
<dbReference type="GO" id="GO:0044773">
    <property type="term" value="P:mitotic DNA damage checkpoint signaling"/>
    <property type="evidence" value="ECO:0007669"/>
    <property type="project" value="TreeGrafter"/>
</dbReference>
<dbReference type="Pfam" id="PF00069">
    <property type="entry name" value="Pkinase"/>
    <property type="match status" value="2"/>
</dbReference>
<organism evidence="2 3">
    <name type="scientific">Aphanomyces invadans</name>
    <dbReference type="NCBI Taxonomy" id="157072"/>
    <lineage>
        <taxon>Eukaryota</taxon>
        <taxon>Sar</taxon>
        <taxon>Stramenopiles</taxon>
        <taxon>Oomycota</taxon>
        <taxon>Saprolegniomycetes</taxon>
        <taxon>Saprolegniales</taxon>
        <taxon>Verrucalvaceae</taxon>
        <taxon>Aphanomyces</taxon>
    </lineage>
</organism>
<dbReference type="VEuPathDB" id="FungiDB:H310_10181"/>
<dbReference type="PANTHER" id="PTHR44167:SF18">
    <property type="entry name" value="PROTEIN KINASE DOMAIN-CONTAINING PROTEIN"/>
    <property type="match status" value="1"/>
</dbReference>
<dbReference type="SMART" id="SM00220">
    <property type="entry name" value="S_TKc"/>
    <property type="match status" value="1"/>
</dbReference>
<dbReference type="EMBL" id="QUSY01004083">
    <property type="protein sequence ID" value="RHY14995.1"/>
    <property type="molecule type" value="Genomic_DNA"/>
</dbReference>
<dbReference type="PROSITE" id="PS50011">
    <property type="entry name" value="PROTEIN_KINASE_DOM"/>
    <property type="match status" value="1"/>
</dbReference>
<proteinExistence type="predicted"/>
<dbReference type="Gene3D" id="1.10.510.10">
    <property type="entry name" value="Transferase(Phosphotransferase) domain 1"/>
    <property type="match status" value="1"/>
</dbReference>
<dbReference type="InterPro" id="IPR000719">
    <property type="entry name" value="Prot_kinase_dom"/>
</dbReference>
<dbReference type="AlphaFoldDB" id="A0A418AF17"/>
<evidence type="ECO:0000313" key="3">
    <source>
        <dbReference type="Proteomes" id="UP000285060"/>
    </source>
</evidence>
<dbReference type="GO" id="GO:0004674">
    <property type="term" value="F:protein serine/threonine kinase activity"/>
    <property type="evidence" value="ECO:0007669"/>
    <property type="project" value="TreeGrafter"/>
</dbReference>
<accession>A0A418AF17</accession>
<evidence type="ECO:0000313" key="2">
    <source>
        <dbReference type="EMBL" id="RHY14995.1"/>
    </source>
</evidence>
<dbReference type="GO" id="GO:0005634">
    <property type="term" value="C:nucleus"/>
    <property type="evidence" value="ECO:0007669"/>
    <property type="project" value="TreeGrafter"/>
</dbReference>
<gene>
    <name evidence="2" type="ORF">DYB32_010801</name>
</gene>
<dbReference type="Proteomes" id="UP000285060">
    <property type="component" value="Unassembled WGS sequence"/>
</dbReference>
<dbReference type="SUPFAM" id="SSF56112">
    <property type="entry name" value="Protein kinase-like (PK-like)"/>
    <property type="match status" value="1"/>
</dbReference>
<dbReference type="InterPro" id="IPR011009">
    <property type="entry name" value="Kinase-like_dom_sf"/>
</dbReference>
<feature type="non-terminal residue" evidence="2">
    <location>
        <position position="1"/>
    </location>
</feature>
<dbReference type="GO" id="GO:0005524">
    <property type="term" value="F:ATP binding"/>
    <property type="evidence" value="ECO:0007669"/>
    <property type="project" value="InterPro"/>
</dbReference>
<feature type="domain" description="Protein kinase" evidence="1">
    <location>
        <begin position="234"/>
        <end position="574"/>
    </location>
</feature>
<name>A0A418AF17_9STRA</name>